<dbReference type="EMBL" id="JACGLT010000007">
    <property type="protein sequence ID" value="MBA6153128.1"/>
    <property type="molecule type" value="Genomic_DNA"/>
</dbReference>
<dbReference type="Gene3D" id="3.40.50.80">
    <property type="entry name" value="Nucleotide-binding domain of ferredoxin-NADP reductase (FNR) module"/>
    <property type="match status" value="1"/>
</dbReference>
<name>A0A7W2M5J3_9FLAO</name>
<evidence type="ECO:0000313" key="5">
    <source>
        <dbReference type="Proteomes" id="UP000541857"/>
    </source>
</evidence>
<evidence type="ECO:0000313" key="4">
    <source>
        <dbReference type="EMBL" id="MBA6153128.1"/>
    </source>
</evidence>
<protein>
    <submittedName>
        <fullName evidence="4">Siderophore-interacting protein</fullName>
    </submittedName>
</protein>
<feature type="domain" description="SIP-like Rossmann fold" evidence="2">
    <location>
        <begin position="140"/>
        <end position="256"/>
    </location>
</feature>
<dbReference type="PANTHER" id="PTHR30157:SF0">
    <property type="entry name" value="NADPH-DEPENDENT FERRIC-CHELATE REDUCTASE"/>
    <property type="match status" value="1"/>
</dbReference>
<dbReference type="Pfam" id="PF08021">
    <property type="entry name" value="FAD_binding_9"/>
    <property type="match status" value="1"/>
</dbReference>
<dbReference type="InterPro" id="IPR013113">
    <property type="entry name" value="SIP_FAD-bd"/>
</dbReference>
<reference evidence="4 5" key="1">
    <citation type="submission" date="2020-07" db="EMBL/GenBank/DDBJ databases">
        <title>Bacterium isolated from marine sediment.</title>
        <authorList>
            <person name="Shang D."/>
        </authorList>
    </citation>
    <scope>NUCLEOTIDE SEQUENCE [LARGE SCALE GENOMIC DNA]</scope>
    <source>
        <strain evidence="4 5">F6074</strain>
    </source>
</reference>
<dbReference type="InterPro" id="IPR039374">
    <property type="entry name" value="SIP_fam"/>
</dbReference>
<dbReference type="SUPFAM" id="SSF63380">
    <property type="entry name" value="Riboflavin synthase domain-like"/>
    <property type="match status" value="1"/>
</dbReference>
<evidence type="ECO:0000259" key="2">
    <source>
        <dbReference type="Pfam" id="PF04954"/>
    </source>
</evidence>
<dbReference type="AlphaFoldDB" id="A0A7W2M5J3"/>
<proteinExistence type="inferred from homology"/>
<organism evidence="4 5">
    <name type="scientific">Gelidibacter maritimus</name>
    <dbReference type="NCBI Taxonomy" id="2761487"/>
    <lineage>
        <taxon>Bacteria</taxon>
        <taxon>Pseudomonadati</taxon>
        <taxon>Bacteroidota</taxon>
        <taxon>Flavobacteriia</taxon>
        <taxon>Flavobacteriales</taxon>
        <taxon>Flavobacteriaceae</taxon>
        <taxon>Gelidibacter</taxon>
    </lineage>
</organism>
<dbReference type="CDD" id="cd06193">
    <property type="entry name" value="siderophore_interacting"/>
    <property type="match status" value="1"/>
</dbReference>
<accession>A0A7W2M5J3</accession>
<dbReference type="Proteomes" id="UP000541857">
    <property type="component" value="Unassembled WGS sequence"/>
</dbReference>
<feature type="domain" description="Siderophore-interacting FAD-binding" evidence="3">
    <location>
        <begin position="15"/>
        <end position="127"/>
    </location>
</feature>
<dbReference type="InterPro" id="IPR017938">
    <property type="entry name" value="Riboflavin_synthase-like_b-brl"/>
</dbReference>
<dbReference type="InterPro" id="IPR039261">
    <property type="entry name" value="FNR_nucleotide-bd"/>
</dbReference>
<sequence length="273" mass="30764">MNENKYPQAIRSVFTVTRKTYITPTYIRVFLTGENVHLIAKTTVGANNKILIPPPGIEEIHFPKWDAYSEAWIAPSESLRPIVRTYTHRGIDLASNEIWIDFIAHGDEGPASAWAISAKKGDSLGIMMKREKKELFPQVDSYFLVGDATALPVLSVILEQLPANAEGVAIIEVNSKADEQVLSTKADIQTIWVHNKEPQNGSQLAQSAKMLELPTTSRFAYIAAEFATVKELRNYFRKEKHWSTEELYAYSYWKAGVSEDRSVTDRRKESVAS</sequence>
<evidence type="ECO:0000256" key="1">
    <source>
        <dbReference type="ARBA" id="ARBA00035644"/>
    </source>
</evidence>
<dbReference type="Gene3D" id="2.40.30.10">
    <property type="entry name" value="Translation factors"/>
    <property type="match status" value="1"/>
</dbReference>
<evidence type="ECO:0000259" key="3">
    <source>
        <dbReference type="Pfam" id="PF08021"/>
    </source>
</evidence>
<comment type="similarity">
    <text evidence="1">Belongs to the SIP oxidoreductase family.</text>
</comment>
<dbReference type="Pfam" id="PF04954">
    <property type="entry name" value="SIP"/>
    <property type="match status" value="1"/>
</dbReference>
<dbReference type="PANTHER" id="PTHR30157">
    <property type="entry name" value="FERRIC REDUCTASE, NADPH-DEPENDENT"/>
    <property type="match status" value="1"/>
</dbReference>
<gene>
    <name evidence="4" type="ORF">H3Z82_10355</name>
</gene>
<dbReference type="InterPro" id="IPR007037">
    <property type="entry name" value="SIP_rossman_dom"/>
</dbReference>
<dbReference type="RefSeq" id="WP_182205433.1">
    <property type="nucleotide sequence ID" value="NZ_JACGLT010000007.1"/>
</dbReference>
<comment type="caution">
    <text evidence="4">The sequence shown here is derived from an EMBL/GenBank/DDBJ whole genome shotgun (WGS) entry which is preliminary data.</text>
</comment>
<keyword evidence="5" id="KW-1185">Reference proteome</keyword>